<organism evidence="1">
    <name type="scientific">marine sediment metagenome</name>
    <dbReference type="NCBI Taxonomy" id="412755"/>
    <lineage>
        <taxon>unclassified sequences</taxon>
        <taxon>metagenomes</taxon>
        <taxon>ecological metagenomes</taxon>
    </lineage>
</organism>
<gene>
    <name evidence="1" type="ORF">LCGC14_0452100</name>
</gene>
<evidence type="ECO:0000313" key="1">
    <source>
        <dbReference type="EMBL" id="KKN68334.1"/>
    </source>
</evidence>
<proteinExistence type="predicted"/>
<comment type="caution">
    <text evidence="1">The sequence shown here is derived from an EMBL/GenBank/DDBJ whole genome shotgun (WGS) entry which is preliminary data.</text>
</comment>
<reference evidence="1" key="1">
    <citation type="journal article" date="2015" name="Nature">
        <title>Complex archaea that bridge the gap between prokaryotes and eukaryotes.</title>
        <authorList>
            <person name="Spang A."/>
            <person name="Saw J.H."/>
            <person name="Jorgensen S.L."/>
            <person name="Zaremba-Niedzwiedzka K."/>
            <person name="Martijn J."/>
            <person name="Lind A.E."/>
            <person name="van Eijk R."/>
            <person name="Schleper C."/>
            <person name="Guy L."/>
            <person name="Ettema T.J."/>
        </authorList>
    </citation>
    <scope>NUCLEOTIDE SEQUENCE</scope>
</reference>
<protein>
    <submittedName>
        <fullName evidence="1">Uncharacterized protein</fullName>
    </submittedName>
</protein>
<sequence>MFGPRKGRIMNVLEFKKSVVSKSKINTKDVTLMVTKATNAYGIIGPVDFSGKILADCNLSGWYHAKENYAESILINPDFGQSLFESCDFSGAIIVDPLGIPMFYRCNLENALFVNFPTELPFIFKRCNDAKAKFIRSSEYTIREVWDA</sequence>
<accession>A0A0F9SMW1</accession>
<dbReference type="SUPFAM" id="SSF141571">
    <property type="entry name" value="Pentapeptide repeat-like"/>
    <property type="match status" value="1"/>
</dbReference>
<dbReference type="EMBL" id="LAZR01000451">
    <property type="protein sequence ID" value="KKN68334.1"/>
    <property type="molecule type" value="Genomic_DNA"/>
</dbReference>
<name>A0A0F9SMW1_9ZZZZ</name>
<dbReference type="AlphaFoldDB" id="A0A0F9SMW1"/>